<name>A0A067SXF6_GALM3</name>
<dbReference type="Proteomes" id="UP000027222">
    <property type="component" value="Unassembled WGS sequence"/>
</dbReference>
<proteinExistence type="predicted"/>
<evidence type="ECO:0000313" key="2">
    <source>
        <dbReference type="EMBL" id="KDR75625.1"/>
    </source>
</evidence>
<gene>
    <name evidence="2" type="ORF">GALMADRAFT_156607</name>
</gene>
<dbReference type="Pfam" id="PF17667">
    <property type="entry name" value="Pkinase_fungal"/>
    <property type="match status" value="1"/>
</dbReference>
<evidence type="ECO:0000313" key="3">
    <source>
        <dbReference type="Proteomes" id="UP000027222"/>
    </source>
</evidence>
<accession>A0A067SXF6</accession>
<protein>
    <recommendedName>
        <fullName evidence="1">Fungal-type protein kinase domain-containing protein</fullName>
    </recommendedName>
</protein>
<evidence type="ECO:0000259" key="1">
    <source>
        <dbReference type="Pfam" id="PF17667"/>
    </source>
</evidence>
<reference evidence="3" key="1">
    <citation type="journal article" date="2014" name="Proc. Natl. Acad. Sci. U.S.A.">
        <title>Extensive sampling of basidiomycete genomes demonstrates inadequacy of the white-rot/brown-rot paradigm for wood decay fungi.</title>
        <authorList>
            <person name="Riley R."/>
            <person name="Salamov A.A."/>
            <person name="Brown D.W."/>
            <person name="Nagy L.G."/>
            <person name="Floudas D."/>
            <person name="Held B.W."/>
            <person name="Levasseur A."/>
            <person name="Lombard V."/>
            <person name="Morin E."/>
            <person name="Otillar R."/>
            <person name="Lindquist E.A."/>
            <person name="Sun H."/>
            <person name="LaButti K.M."/>
            <person name="Schmutz J."/>
            <person name="Jabbour D."/>
            <person name="Luo H."/>
            <person name="Baker S.E."/>
            <person name="Pisabarro A.G."/>
            <person name="Walton J.D."/>
            <person name="Blanchette R.A."/>
            <person name="Henrissat B."/>
            <person name="Martin F."/>
            <person name="Cullen D."/>
            <person name="Hibbett D.S."/>
            <person name="Grigoriev I.V."/>
        </authorList>
    </citation>
    <scope>NUCLEOTIDE SEQUENCE [LARGE SCALE GENOMIC DNA]</scope>
    <source>
        <strain evidence="3">CBS 339.88</strain>
    </source>
</reference>
<sequence length="195" mass="22327">MACDLDVSPGPSNVVRVGTWAFQSLELQSNANSPIEHQRYHDLESFYHVLSWCSLRHTRHLLPGPALVEVLQQVFNDSVGLNASFTKTTYMASNILTEMAQFQNEPLARLLKALGRKFRRLYIDGPEPRDEDSERAKALYAEDVKDHEEALMKLKSDREPKWAEDLVMEAICQPDSEWGDMSYYCHTLPHSEKTS</sequence>
<dbReference type="OrthoDB" id="2747778at2759"/>
<keyword evidence="3" id="KW-1185">Reference proteome</keyword>
<dbReference type="InterPro" id="IPR040976">
    <property type="entry name" value="Pkinase_fungal"/>
</dbReference>
<feature type="domain" description="Fungal-type protein kinase" evidence="1">
    <location>
        <begin position="3"/>
        <end position="53"/>
    </location>
</feature>
<dbReference type="EMBL" id="KL142380">
    <property type="protein sequence ID" value="KDR75625.1"/>
    <property type="molecule type" value="Genomic_DNA"/>
</dbReference>
<dbReference type="AlphaFoldDB" id="A0A067SXF6"/>
<dbReference type="HOGENOM" id="CLU_1461408_0_0_1"/>
<organism evidence="2 3">
    <name type="scientific">Galerina marginata (strain CBS 339.88)</name>
    <dbReference type="NCBI Taxonomy" id="685588"/>
    <lineage>
        <taxon>Eukaryota</taxon>
        <taxon>Fungi</taxon>
        <taxon>Dikarya</taxon>
        <taxon>Basidiomycota</taxon>
        <taxon>Agaricomycotina</taxon>
        <taxon>Agaricomycetes</taxon>
        <taxon>Agaricomycetidae</taxon>
        <taxon>Agaricales</taxon>
        <taxon>Agaricineae</taxon>
        <taxon>Strophariaceae</taxon>
        <taxon>Galerina</taxon>
    </lineage>
</organism>